<comment type="similarity">
    <text evidence="1">Belongs to the peptidase C14B family.</text>
</comment>
<feature type="region of interest" description="Disordered" evidence="2">
    <location>
        <begin position="198"/>
        <end position="222"/>
    </location>
</feature>
<dbReference type="FunFam" id="3.40.50.12660:FF:000007">
    <property type="entry name" value="Metacaspase-4"/>
    <property type="match status" value="1"/>
</dbReference>
<gene>
    <name evidence="4" type="ORF">FCM35_KLT10551</name>
</gene>
<dbReference type="GO" id="GO:0004197">
    <property type="term" value="F:cysteine-type endopeptidase activity"/>
    <property type="evidence" value="ECO:0007669"/>
    <property type="project" value="InterPro"/>
</dbReference>
<evidence type="ECO:0000256" key="2">
    <source>
        <dbReference type="SAM" id="MobiDB-lite"/>
    </source>
</evidence>
<feature type="compositionally biased region" description="Basic and acidic residues" evidence="2">
    <location>
        <begin position="146"/>
        <end position="159"/>
    </location>
</feature>
<sequence>MTKKALLIGINYPGTKAELKGCINDVWRMHKSLIERFGFNEEDIVVMIDTDPSYPQPTGANIRRAIADLGRSARPDDVLFMHYSGHGTRLPAESGEDDDTGYDECIVPCDMNLITDDDFRGFVDKIPEGCRITIVSDSCHSGGLLDKSKEQIGDSTRKDDEEEESHSHFGFSSFIKKTATSALESRGINLPIDDFVGHGRHHQHHRQHEPEEVETTDPNHKNRSLPLPVLIEILKQKTGKDDIDVGKIRPTLFDMFGEDSSPKIKKFMKVLFTKFQKGGGQSGEGGSGSGLMSVVGSLAQEFLKQKLEDNDEEYVKPAMETKVNSKQEVYAGSSKRSLPDNGILVSGCQTDQTSADANSPQGAYGALSNAIQSILAESDGEISNKKLVMKARRALEKQGYTQQPGLYCADEHADAPFIC</sequence>
<keyword evidence="5" id="KW-1185">Reference proteome</keyword>
<evidence type="ECO:0000256" key="1">
    <source>
        <dbReference type="ARBA" id="ARBA00009005"/>
    </source>
</evidence>
<dbReference type="PANTHER" id="PTHR48104:SF30">
    <property type="entry name" value="METACASPASE-1"/>
    <property type="match status" value="1"/>
</dbReference>
<feature type="compositionally biased region" description="Basic residues" evidence="2">
    <location>
        <begin position="198"/>
        <end position="207"/>
    </location>
</feature>
<dbReference type="PANTHER" id="PTHR48104">
    <property type="entry name" value="METACASPASE-4"/>
    <property type="match status" value="1"/>
</dbReference>
<protein>
    <submittedName>
        <fullName evidence="4">Metacaspase-5-like protein</fullName>
    </submittedName>
</protein>
<dbReference type="GO" id="GO:0006508">
    <property type="term" value="P:proteolysis"/>
    <property type="evidence" value="ECO:0007669"/>
    <property type="project" value="InterPro"/>
</dbReference>
<dbReference type="OrthoDB" id="3223806at2759"/>
<dbReference type="AlphaFoldDB" id="A0A833QF08"/>
<dbReference type="EMBL" id="SWLB01000020">
    <property type="protein sequence ID" value="KAF3325480.1"/>
    <property type="molecule type" value="Genomic_DNA"/>
</dbReference>
<evidence type="ECO:0000313" key="4">
    <source>
        <dbReference type="EMBL" id="KAF3325480.1"/>
    </source>
</evidence>
<organism evidence="4 5">
    <name type="scientific">Carex littledalei</name>
    <dbReference type="NCBI Taxonomy" id="544730"/>
    <lineage>
        <taxon>Eukaryota</taxon>
        <taxon>Viridiplantae</taxon>
        <taxon>Streptophyta</taxon>
        <taxon>Embryophyta</taxon>
        <taxon>Tracheophyta</taxon>
        <taxon>Spermatophyta</taxon>
        <taxon>Magnoliopsida</taxon>
        <taxon>Liliopsida</taxon>
        <taxon>Poales</taxon>
        <taxon>Cyperaceae</taxon>
        <taxon>Cyperoideae</taxon>
        <taxon>Cariceae</taxon>
        <taxon>Carex</taxon>
        <taxon>Carex subgen. Euthyceras</taxon>
    </lineage>
</organism>
<dbReference type="Gene3D" id="3.40.50.12660">
    <property type="match status" value="2"/>
</dbReference>
<comment type="caution">
    <text evidence="4">The sequence shown here is derived from an EMBL/GenBank/DDBJ whole genome shotgun (WGS) entry which is preliminary data.</text>
</comment>
<evidence type="ECO:0000313" key="5">
    <source>
        <dbReference type="Proteomes" id="UP000623129"/>
    </source>
</evidence>
<evidence type="ECO:0000259" key="3">
    <source>
        <dbReference type="Pfam" id="PF00656"/>
    </source>
</evidence>
<dbReference type="GO" id="GO:0005737">
    <property type="term" value="C:cytoplasm"/>
    <property type="evidence" value="ECO:0007669"/>
    <property type="project" value="TreeGrafter"/>
</dbReference>
<dbReference type="Proteomes" id="UP000623129">
    <property type="component" value="Unassembled WGS sequence"/>
</dbReference>
<proteinExistence type="inferred from homology"/>
<feature type="region of interest" description="Disordered" evidence="2">
    <location>
        <begin position="145"/>
        <end position="169"/>
    </location>
</feature>
<name>A0A833QF08_9POAL</name>
<dbReference type="Pfam" id="PF00656">
    <property type="entry name" value="Peptidase_C14"/>
    <property type="match status" value="1"/>
</dbReference>
<accession>A0A833QF08</accession>
<feature type="domain" description="Peptidase C14 caspase" evidence="3">
    <location>
        <begin position="3"/>
        <end position="409"/>
    </location>
</feature>
<dbReference type="InterPro" id="IPR011600">
    <property type="entry name" value="Pept_C14_caspase"/>
</dbReference>
<dbReference type="InterPro" id="IPR050452">
    <property type="entry name" value="Metacaspase"/>
</dbReference>
<reference evidence="4" key="1">
    <citation type="submission" date="2020-01" db="EMBL/GenBank/DDBJ databases">
        <title>Genome sequence of Kobresia littledalei, the first chromosome-level genome in the family Cyperaceae.</title>
        <authorList>
            <person name="Qu G."/>
        </authorList>
    </citation>
    <scope>NUCLEOTIDE SEQUENCE</scope>
    <source>
        <strain evidence="4">C.B.Clarke</strain>
        <tissue evidence="4">Leaf</tissue>
    </source>
</reference>